<sequence length="183" mass="20776">MGITDKYRLYLAMYDNSKTDGPGYPLHIHWALLLGPKREEPDSLQKTHVRYHATNRTRSGRWEFERRAVECVRSPSMLGRILLGKVDPTDLSTIDCMLADPRRIKPGDPRWDCWKWVEDALVDLVQKGLLHIQAKGGVDLRHLLAFGQRFSAEVMARGLDTGYRLPATTTYPGPGPIPAKIIK</sequence>
<keyword evidence="2" id="KW-1185">Reference proteome</keyword>
<accession>A0A1Y2IJS1</accession>
<dbReference type="OrthoDB" id="2679825at2759"/>
<proteinExistence type="predicted"/>
<dbReference type="AlphaFoldDB" id="A0A1Y2IJS1"/>
<evidence type="ECO:0000313" key="2">
    <source>
        <dbReference type="Proteomes" id="UP000193067"/>
    </source>
</evidence>
<name>A0A1Y2IJS1_TRAC3</name>
<evidence type="ECO:0000313" key="1">
    <source>
        <dbReference type="EMBL" id="OSD00884.1"/>
    </source>
</evidence>
<dbReference type="Pfam" id="PF21858">
    <property type="entry name" value="DUF6914"/>
    <property type="match status" value="1"/>
</dbReference>
<organism evidence="1 2">
    <name type="scientific">Trametes coccinea (strain BRFM310)</name>
    <name type="common">Pycnoporus coccineus</name>
    <dbReference type="NCBI Taxonomy" id="1353009"/>
    <lineage>
        <taxon>Eukaryota</taxon>
        <taxon>Fungi</taxon>
        <taxon>Dikarya</taxon>
        <taxon>Basidiomycota</taxon>
        <taxon>Agaricomycotina</taxon>
        <taxon>Agaricomycetes</taxon>
        <taxon>Polyporales</taxon>
        <taxon>Polyporaceae</taxon>
        <taxon>Trametes</taxon>
    </lineage>
</organism>
<protein>
    <submittedName>
        <fullName evidence="1">Uncharacterized protein</fullName>
    </submittedName>
</protein>
<reference evidence="1 2" key="1">
    <citation type="journal article" date="2015" name="Biotechnol. Biofuels">
        <title>Enhanced degradation of softwood versus hardwood by the white-rot fungus Pycnoporus coccineus.</title>
        <authorList>
            <person name="Couturier M."/>
            <person name="Navarro D."/>
            <person name="Chevret D."/>
            <person name="Henrissat B."/>
            <person name="Piumi F."/>
            <person name="Ruiz-Duenas F.J."/>
            <person name="Martinez A.T."/>
            <person name="Grigoriev I.V."/>
            <person name="Riley R."/>
            <person name="Lipzen A."/>
            <person name="Berrin J.G."/>
            <person name="Master E.R."/>
            <person name="Rosso M.N."/>
        </authorList>
    </citation>
    <scope>NUCLEOTIDE SEQUENCE [LARGE SCALE GENOMIC DNA]</scope>
    <source>
        <strain evidence="1 2">BRFM310</strain>
    </source>
</reference>
<dbReference type="Proteomes" id="UP000193067">
    <property type="component" value="Unassembled WGS sequence"/>
</dbReference>
<dbReference type="InterPro" id="IPR054208">
    <property type="entry name" value="DUF6914"/>
</dbReference>
<gene>
    <name evidence="1" type="ORF">PYCCODRAFT_1446048</name>
</gene>
<dbReference type="EMBL" id="KZ084115">
    <property type="protein sequence ID" value="OSD00884.1"/>
    <property type="molecule type" value="Genomic_DNA"/>
</dbReference>